<dbReference type="Gene3D" id="1.10.10.10">
    <property type="entry name" value="Winged helix-like DNA-binding domain superfamily/Winged helix DNA-binding domain"/>
    <property type="match status" value="1"/>
</dbReference>
<evidence type="ECO:0000313" key="6">
    <source>
        <dbReference type="EMBL" id="MEV0974916.1"/>
    </source>
</evidence>
<dbReference type="SUPFAM" id="SSF46785">
    <property type="entry name" value="Winged helix' DNA-binding domain"/>
    <property type="match status" value="1"/>
</dbReference>
<dbReference type="RefSeq" id="WP_061254227.1">
    <property type="nucleotide sequence ID" value="NZ_JBFALK010000037.1"/>
</dbReference>
<dbReference type="InterPro" id="IPR036390">
    <property type="entry name" value="WH_DNA-bd_sf"/>
</dbReference>
<reference evidence="6 7" key="1">
    <citation type="submission" date="2024-06" db="EMBL/GenBank/DDBJ databases">
        <title>The Natural Products Discovery Center: Release of the First 8490 Sequenced Strains for Exploring Actinobacteria Biosynthetic Diversity.</title>
        <authorList>
            <person name="Kalkreuter E."/>
            <person name="Kautsar S.A."/>
            <person name="Yang D."/>
            <person name="Bader C.D."/>
            <person name="Teijaro C.N."/>
            <person name="Fluegel L."/>
            <person name="Davis C.M."/>
            <person name="Simpson J.R."/>
            <person name="Lauterbach L."/>
            <person name="Steele A.D."/>
            <person name="Gui C."/>
            <person name="Meng S."/>
            <person name="Li G."/>
            <person name="Viehrig K."/>
            <person name="Ye F."/>
            <person name="Su P."/>
            <person name="Kiefer A.F."/>
            <person name="Nichols A."/>
            <person name="Cepeda A.J."/>
            <person name="Yan W."/>
            <person name="Fan B."/>
            <person name="Jiang Y."/>
            <person name="Adhikari A."/>
            <person name="Zheng C.-J."/>
            <person name="Schuster L."/>
            <person name="Cowan T.M."/>
            <person name="Smanski M.J."/>
            <person name="Chevrette M.G."/>
            <person name="De Carvalho L.P.S."/>
            <person name="Shen B."/>
        </authorList>
    </citation>
    <scope>NUCLEOTIDE SEQUENCE [LARGE SCALE GENOMIC DNA]</scope>
    <source>
        <strain evidence="6 7">NPDC050100</strain>
    </source>
</reference>
<sequence length="312" mass="33783">MPVDYSFRQVEYFVHAATLGTISAAANRCSTSQTAVSLGIAELERHLGVQLFVRRKAKGVALTKAGARVLAEARELISLAEQLQADARTEADEVRGHLTFGCTATLAPVVVPRLLDDFGRRHPGLTFSVVEGPAETLRQALINGECDIALMYAEQDMTGLNCQTLSELQPYVLLPRGHRLARRKAVRLADLAEEPLITPITSPGSYDSEAVLRSVGLSPHVALRSSSMEVVRASVGRALGYAILVQRWPTDESFEGRPLVCRPIADPVPSTRVVLARAAGVRQTFRVELVARYCASAFGADPDARTPSPEMP</sequence>
<keyword evidence="4" id="KW-0804">Transcription</keyword>
<dbReference type="Pfam" id="PF00126">
    <property type="entry name" value="HTH_1"/>
    <property type="match status" value="1"/>
</dbReference>
<keyword evidence="2" id="KW-0805">Transcription regulation</keyword>
<dbReference type="PANTHER" id="PTHR30346:SF0">
    <property type="entry name" value="HCA OPERON TRANSCRIPTIONAL ACTIVATOR HCAR"/>
    <property type="match status" value="1"/>
</dbReference>
<evidence type="ECO:0000256" key="4">
    <source>
        <dbReference type="ARBA" id="ARBA00023163"/>
    </source>
</evidence>
<evidence type="ECO:0000256" key="3">
    <source>
        <dbReference type="ARBA" id="ARBA00023125"/>
    </source>
</evidence>
<dbReference type="SUPFAM" id="SSF53850">
    <property type="entry name" value="Periplasmic binding protein-like II"/>
    <property type="match status" value="1"/>
</dbReference>
<gene>
    <name evidence="6" type="ORF">AB0I59_40540</name>
</gene>
<accession>A0ABV3GTF8</accession>
<dbReference type="InterPro" id="IPR005119">
    <property type="entry name" value="LysR_subst-bd"/>
</dbReference>
<organism evidence="6 7">
    <name type="scientific">Microtetraspora glauca</name>
    <dbReference type="NCBI Taxonomy" id="1996"/>
    <lineage>
        <taxon>Bacteria</taxon>
        <taxon>Bacillati</taxon>
        <taxon>Actinomycetota</taxon>
        <taxon>Actinomycetes</taxon>
        <taxon>Streptosporangiales</taxon>
        <taxon>Streptosporangiaceae</taxon>
        <taxon>Microtetraspora</taxon>
    </lineage>
</organism>
<name>A0ABV3GTF8_MICGL</name>
<dbReference type="PANTHER" id="PTHR30346">
    <property type="entry name" value="TRANSCRIPTIONAL DUAL REGULATOR HCAR-RELATED"/>
    <property type="match status" value="1"/>
</dbReference>
<feature type="domain" description="HTH lysR-type" evidence="5">
    <location>
        <begin position="5"/>
        <end position="63"/>
    </location>
</feature>
<dbReference type="InterPro" id="IPR036388">
    <property type="entry name" value="WH-like_DNA-bd_sf"/>
</dbReference>
<dbReference type="EMBL" id="JBFALK010000037">
    <property type="protein sequence ID" value="MEV0974916.1"/>
    <property type="molecule type" value="Genomic_DNA"/>
</dbReference>
<dbReference type="PROSITE" id="PS50931">
    <property type="entry name" value="HTH_LYSR"/>
    <property type="match status" value="1"/>
</dbReference>
<dbReference type="PRINTS" id="PR00039">
    <property type="entry name" value="HTHLYSR"/>
</dbReference>
<evidence type="ECO:0000256" key="1">
    <source>
        <dbReference type="ARBA" id="ARBA00009437"/>
    </source>
</evidence>
<proteinExistence type="inferred from homology"/>
<dbReference type="Proteomes" id="UP001551675">
    <property type="component" value="Unassembled WGS sequence"/>
</dbReference>
<keyword evidence="3" id="KW-0238">DNA-binding</keyword>
<protein>
    <submittedName>
        <fullName evidence="6">LysR family transcriptional regulator</fullName>
    </submittedName>
</protein>
<comment type="caution">
    <text evidence="6">The sequence shown here is derived from an EMBL/GenBank/DDBJ whole genome shotgun (WGS) entry which is preliminary data.</text>
</comment>
<evidence type="ECO:0000256" key="2">
    <source>
        <dbReference type="ARBA" id="ARBA00023015"/>
    </source>
</evidence>
<dbReference type="InterPro" id="IPR000847">
    <property type="entry name" value="LysR_HTH_N"/>
</dbReference>
<dbReference type="Gene3D" id="3.40.190.10">
    <property type="entry name" value="Periplasmic binding protein-like II"/>
    <property type="match status" value="2"/>
</dbReference>
<evidence type="ECO:0000313" key="7">
    <source>
        <dbReference type="Proteomes" id="UP001551675"/>
    </source>
</evidence>
<keyword evidence="7" id="KW-1185">Reference proteome</keyword>
<evidence type="ECO:0000259" key="5">
    <source>
        <dbReference type="PROSITE" id="PS50931"/>
    </source>
</evidence>
<dbReference type="Pfam" id="PF03466">
    <property type="entry name" value="LysR_substrate"/>
    <property type="match status" value="1"/>
</dbReference>
<comment type="similarity">
    <text evidence="1">Belongs to the LysR transcriptional regulatory family.</text>
</comment>